<accession>A0A3M7QMR2</accession>
<dbReference type="InterPro" id="IPR006568">
    <property type="entry name" value="PSP_pro-rich"/>
</dbReference>
<feature type="coiled-coil region" evidence="1">
    <location>
        <begin position="124"/>
        <end position="159"/>
    </location>
</feature>
<evidence type="ECO:0000313" key="5">
    <source>
        <dbReference type="Proteomes" id="UP000276133"/>
    </source>
</evidence>
<protein>
    <submittedName>
        <fullName evidence="4">Splicing factor 3B subunit 2</fullName>
    </submittedName>
</protein>
<dbReference type="GO" id="GO:0005689">
    <property type="term" value="C:U12-type spliceosomal complex"/>
    <property type="evidence" value="ECO:0007669"/>
    <property type="project" value="TreeGrafter"/>
</dbReference>
<name>A0A3M7QMR2_BRAPC</name>
<feature type="compositionally biased region" description="Acidic residues" evidence="2">
    <location>
        <begin position="419"/>
        <end position="437"/>
    </location>
</feature>
<keyword evidence="1" id="KW-0175">Coiled coil</keyword>
<keyword evidence="5" id="KW-1185">Reference proteome</keyword>
<sequence>MVEPVELSHNREQSRKLLEDDLFVEDPEFSQQEEWSQNGCKKDSRQKRKRAKKKKSPKSDQTDKPARITTQDQPDEKIDIEFVPEDIHLDKHYAEFSKVFEHFKFSNSNNITVEKADEGKKSHAVTKAAELERLKRMMEDEEEEEREKSSEKLSKKKLKLQTRISVAALKQLVARPDVVEMYDVTARDPKLLVHLKGCRNTVQVPRHWCAKRKYLQGKRGFEKPPFELPDFIKRTGIQSMREAVQDKDKNKSLKQKMKEKVRPKVGRIDIDYQKLHDAFFKWQTKPKMTIHGDLYYEGKELEAKLKEKKPGNLTDELRVALGMPTGPSADKVPPPWLIAMQRYGPPPSYPNLKIPGLNAPIPDACSFGYHAGGWGKPPVDEFGRPLYGDVFGATVSVRRPEEDEPVDTSLWGEMEEEYYEEAMPGEDEDEEEEEEEAAGQPGQEMDQEVEEAGMKTPGEGLITPSGISSSVTSVGLETPDMIELRKRKHQIESEMEAGVGTETPVLYKVLPEKAAAVGASMMGSSKVYDISAAKKVTADVSGITSTLELSLNPDDLEAQSEDLQSKIEQKNLEENKNAKRKKKEIAAAAAAAASTAADKDKSKKYKEFKF</sequence>
<dbReference type="Pfam" id="PF04046">
    <property type="entry name" value="PSP"/>
    <property type="match status" value="1"/>
</dbReference>
<feature type="compositionally biased region" description="Basic and acidic residues" evidence="2">
    <location>
        <begin position="57"/>
        <end position="66"/>
    </location>
</feature>
<organism evidence="4 5">
    <name type="scientific">Brachionus plicatilis</name>
    <name type="common">Marine rotifer</name>
    <name type="synonym">Brachionus muelleri</name>
    <dbReference type="NCBI Taxonomy" id="10195"/>
    <lineage>
        <taxon>Eukaryota</taxon>
        <taxon>Metazoa</taxon>
        <taxon>Spiralia</taxon>
        <taxon>Gnathifera</taxon>
        <taxon>Rotifera</taxon>
        <taxon>Eurotatoria</taxon>
        <taxon>Monogononta</taxon>
        <taxon>Pseudotrocha</taxon>
        <taxon>Ploima</taxon>
        <taxon>Brachionidae</taxon>
        <taxon>Brachionus</taxon>
    </lineage>
</organism>
<comment type="caution">
    <text evidence="4">The sequence shown here is derived from an EMBL/GenBank/DDBJ whole genome shotgun (WGS) entry which is preliminary data.</text>
</comment>
<evidence type="ECO:0000313" key="4">
    <source>
        <dbReference type="EMBL" id="RNA12569.1"/>
    </source>
</evidence>
<dbReference type="OrthoDB" id="10260794at2759"/>
<dbReference type="SMART" id="SM00581">
    <property type="entry name" value="PSP"/>
    <property type="match status" value="1"/>
</dbReference>
<evidence type="ECO:0000259" key="3">
    <source>
        <dbReference type="SMART" id="SM00581"/>
    </source>
</evidence>
<dbReference type="EMBL" id="REGN01005653">
    <property type="protein sequence ID" value="RNA12569.1"/>
    <property type="molecule type" value="Genomic_DNA"/>
</dbReference>
<dbReference type="PANTHER" id="PTHR12785:SF6">
    <property type="entry name" value="SPLICING FACTOR 3B SUBUNIT 2"/>
    <property type="match status" value="1"/>
</dbReference>
<gene>
    <name evidence="4" type="ORF">BpHYR1_009053</name>
</gene>
<dbReference type="STRING" id="10195.A0A3M7QMR2"/>
<dbReference type="AlphaFoldDB" id="A0A3M7QMR2"/>
<evidence type="ECO:0000256" key="2">
    <source>
        <dbReference type="SAM" id="MobiDB-lite"/>
    </source>
</evidence>
<feature type="compositionally biased region" description="Basic residues" evidence="2">
    <location>
        <begin position="44"/>
        <end position="56"/>
    </location>
</feature>
<dbReference type="Pfam" id="PF04037">
    <property type="entry name" value="DUF382"/>
    <property type="match status" value="1"/>
</dbReference>
<evidence type="ECO:0000256" key="1">
    <source>
        <dbReference type="SAM" id="Coils"/>
    </source>
</evidence>
<dbReference type="InterPro" id="IPR052584">
    <property type="entry name" value="U2_snRNP_Complex_Component"/>
</dbReference>
<reference evidence="4 5" key="1">
    <citation type="journal article" date="2018" name="Sci. Rep.">
        <title>Genomic signatures of local adaptation to the degree of environmental predictability in rotifers.</title>
        <authorList>
            <person name="Franch-Gras L."/>
            <person name="Hahn C."/>
            <person name="Garcia-Roger E.M."/>
            <person name="Carmona M.J."/>
            <person name="Serra M."/>
            <person name="Gomez A."/>
        </authorList>
    </citation>
    <scope>NUCLEOTIDE SEQUENCE [LARGE SCALE GENOMIC DNA]</scope>
    <source>
        <strain evidence="4">HYR1</strain>
    </source>
</reference>
<feature type="compositionally biased region" description="Polar residues" evidence="2">
    <location>
        <begin position="29"/>
        <end position="39"/>
    </location>
</feature>
<feature type="region of interest" description="Disordered" evidence="2">
    <location>
        <begin position="419"/>
        <end position="445"/>
    </location>
</feature>
<dbReference type="InterPro" id="IPR007180">
    <property type="entry name" value="DUF382"/>
</dbReference>
<dbReference type="PANTHER" id="PTHR12785">
    <property type="entry name" value="SPLICING FACTOR 3B"/>
    <property type="match status" value="1"/>
</dbReference>
<proteinExistence type="predicted"/>
<feature type="region of interest" description="Disordered" evidence="2">
    <location>
        <begin position="28"/>
        <end position="79"/>
    </location>
</feature>
<dbReference type="Proteomes" id="UP000276133">
    <property type="component" value="Unassembled WGS sequence"/>
</dbReference>
<feature type="domain" description="PSP proline-rich" evidence="3">
    <location>
        <begin position="305"/>
        <end position="363"/>
    </location>
</feature>